<reference evidence="1" key="1">
    <citation type="submission" date="2020-06" db="EMBL/GenBank/DDBJ databases">
        <authorList>
            <consortium name="Wellcome Sanger Institute Data Sharing"/>
        </authorList>
    </citation>
    <scope>NUCLEOTIDE SEQUENCE [LARGE SCALE GENOMIC DNA]</scope>
</reference>
<evidence type="ECO:0000313" key="2">
    <source>
        <dbReference type="Proteomes" id="UP000694680"/>
    </source>
</evidence>
<organism evidence="1 2">
    <name type="scientific">Gouania willdenowi</name>
    <name type="common">Blunt-snouted clingfish</name>
    <name type="synonym">Lepadogaster willdenowi</name>
    <dbReference type="NCBI Taxonomy" id="441366"/>
    <lineage>
        <taxon>Eukaryota</taxon>
        <taxon>Metazoa</taxon>
        <taxon>Chordata</taxon>
        <taxon>Craniata</taxon>
        <taxon>Vertebrata</taxon>
        <taxon>Euteleostomi</taxon>
        <taxon>Actinopterygii</taxon>
        <taxon>Neopterygii</taxon>
        <taxon>Teleostei</taxon>
        <taxon>Neoteleostei</taxon>
        <taxon>Acanthomorphata</taxon>
        <taxon>Ovalentaria</taxon>
        <taxon>Blenniimorphae</taxon>
        <taxon>Blenniiformes</taxon>
        <taxon>Gobiesocoidei</taxon>
        <taxon>Gobiesocidae</taxon>
        <taxon>Gobiesocinae</taxon>
        <taxon>Gouania</taxon>
    </lineage>
</organism>
<accession>A0A8C5GUE7</accession>
<dbReference type="InterPro" id="IPR036872">
    <property type="entry name" value="CH_dom_sf"/>
</dbReference>
<dbReference type="SUPFAM" id="SSF47576">
    <property type="entry name" value="Calponin-homology domain, CH-domain"/>
    <property type="match status" value="1"/>
</dbReference>
<sequence length="95" mass="10681">SNKSLWYYFNRTNLVRMQQVNTGKSKLEAQLVDSCASLQRCPPSFMSDLFTDLREGSQLLDLLEVMSGQTMVRSCFDCKLSDSCLNAPRCIASGM</sequence>
<keyword evidence="2" id="KW-1185">Reference proteome</keyword>
<reference evidence="1" key="3">
    <citation type="submission" date="2025-09" db="UniProtKB">
        <authorList>
            <consortium name="Ensembl"/>
        </authorList>
    </citation>
    <scope>IDENTIFICATION</scope>
</reference>
<dbReference type="Proteomes" id="UP000694680">
    <property type="component" value="Chromosome 24"/>
</dbReference>
<name>A0A8C5GUE7_GOUWI</name>
<dbReference type="AlphaFoldDB" id="A0A8C5GUE7"/>
<reference evidence="1" key="2">
    <citation type="submission" date="2025-08" db="UniProtKB">
        <authorList>
            <consortium name="Ensembl"/>
        </authorList>
    </citation>
    <scope>IDENTIFICATION</scope>
</reference>
<proteinExistence type="predicted"/>
<evidence type="ECO:0000313" key="1">
    <source>
        <dbReference type="Ensembl" id="ENSGWIP00000035522.1"/>
    </source>
</evidence>
<protein>
    <submittedName>
        <fullName evidence="1">Uncharacterized protein</fullName>
    </submittedName>
</protein>
<dbReference type="Ensembl" id="ENSGWIT00000038724.1">
    <property type="protein sequence ID" value="ENSGWIP00000035522.1"/>
    <property type="gene ID" value="ENSGWIG00000018342.1"/>
</dbReference>